<feature type="DNA-binding region" description="H-T-H motif" evidence="2">
    <location>
        <begin position="37"/>
        <end position="56"/>
    </location>
</feature>
<dbReference type="SUPFAM" id="SSF46689">
    <property type="entry name" value="Homeodomain-like"/>
    <property type="match status" value="1"/>
</dbReference>
<evidence type="ECO:0000259" key="3">
    <source>
        <dbReference type="PROSITE" id="PS50977"/>
    </source>
</evidence>
<evidence type="ECO:0000256" key="2">
    <source>
        <dbReference type="PROSITE-ProRule" id="PRU00335"/>
    </source>
</evidence>
<protein>
    <submittedName>
        <fullName evidence="4">Transcriptional regulator, TetR family</fullName>
    </submittedName>
</protein>
<dbReference type="PANTHER" id="PTHR43479:SF11">
    <property type="entry name" value="ACREF_ENVCD OPERON REPRESSOR-RELATED"/>
    <property type="match status" value="1"/>
</dbReference>
<dbReference type="AlphaFoldDB" id="A0A0E1XC74"/>
<dbReference type="InterPro" id="IPR009057">
    <property type="entry name" value="Homeodomain-like_sf"/>
</dbReference>
<comment type="caution">
    <text evidence="4">The sequence shown here is derived from an EMBL/GenBank/DDBJ whole genome shotgun (WGS) entry which is preliminary data.</text>
</comment>
<dbReference type="GO" id="GO:0003677">
    <property type="term" value="F:DNA binding"/>
    <property type="evidence" value="ECO:0007669"/>
    <property type="project" value="UniProtKB-UniRule"/>
</dbReference>
<dbReference type="PANTHER" id="PTHR43479">
    <property type="entry name" value="ACREF/ENVCD OPERON REPRESSOR-RELATED"/>
    <property type="match status" value="1"/>
</dbReference>
<dbReference type="RefSeq" id="WP_000414485.1">
    <property type="nucleotide sequence ID" value="NZ_CM000952.1"/>
</dbReference>
<dbReference type="SMR" id="A0A0E1XC74"/>
<feature type="domain" description="HTH tetR-type" evidence="3">
    <location>
        <begin position="12"/>
        <end position="74"/>
    </location>
</feature>
<dbReference type="HOGENOM" id="CLU_069356_17_2_9"/>
<evidence type="ECO:0000313" key="4">
    <source>
        <dbReference type="EMBL" id="EFH96383.1"/>
    </source>
</evidence>
<accession>A0A0E1XC74</accession>
<dbReference type="InterPro" id="IPR050624">
    <property type="entry name" value="HTH-type_Tx_Regulator"/>
</dbReference>
<sequence>MEKNQRKKRSDAEYNQQIILTTMEDLLEQGEDISTKKMSDIAKISGVGVGTLYRHFESKTLLCQAIMDKKVDQMFIEIEDILAENTQWPVRDKINVILTKYLDLKEANFTTLNFIEKSSSHSSSVINIPFFERLKNLLIQQFENVHSIADLDFKLNLMLNAFSSDFYYFVKHNQKLTKQQFLDKLLDLYLK</sequence>
<dbReference type="Pfam" id="PF00440">
    <property type="entry name" value="TetR_N"/>
    <property type="match status" value="1"/>
</dbReference>
<keyword evidence="1 2" id="KW-0238">DNA-binding</keyword>
<evidence type="ECO:0000256" key="1">
    <source>
        <dbReference type="ARBA" id="ARBA00023125"/>
    </source>
</evidence>
<gene>
    <name evidence="4" type="ORF">HMPREF0769_10385</name>
</gene>
<proteinExistence type="predicted"/>
<dbReference type="Gene3D" id="1.10.357.10">
    <property type="entry name" value="Tetracycline Repressor, domain 2"/>
    <property type="match status" value="1"/>
</dbReference>
<dbReference type="PROSITE" id="PS50977">
    <property type="entry name" value="HTH_TETR_2"/>
    <property type="match status" value="1"/>
</dbReference>
<reference evidence="4" key="1">
    <citation type="submission" date="2010-05" db="EMBL/GenBank/DDBJ databases">
        <authorList>
            <person name="Muzny D."/>
            <person name="Qin X."/>
            <person name="Buhay C."/>
            <person name="Dugan-Rocha S."/>
            <person name="Ding Y."/>
            <person name="Chen G."/>
            <person name="Hawes A."/>
            <person name="Holder M."/>
            <person name="Jhangiani S."/>
            <person name="Johnson A."/>
            <person name="Khan Z."/>
            <person name="Li Z."/>
            <person name="Liu W."/>
            <person name="Liu X."/>
            <person name="Perez L."/>
            <person name="Shen H."/>
            <person name="Wang Q."/>
            <person name="Watt J."/>
            <person name="Xi L."/>
            <person name="Xin Y."/>
            <person name="Zhou J."/>
            <person name="Deng J."/>
            <person name="Jiang H."/>
            <person name="Liu Y."/>
            <person name="Qu J."/>
            <person name="Song X.-Z."/>
            <person name="Zhang L."/>
            <person name="Villasana D."/>
            <person name="Johnson A."/>
            <person name="Liu J."/>
            <person name="Liyanage D."/>
            <person name="Lorensuhewa L."/>
            <person name="Robinson T."/>
            <person name="Song A."/>
            <person name="Song B.-B."/>
            <person name="Dinh H."/>
            <person name="Thornton R."/>
            <person name="Coyle M."/>
            <person name="Francisco L."/>
            <person name="Jackson L."/>
            <person name="Javaid M."/>
            <person name="Korchina V."/>
            <person name="Kovar C."/>
            <person name="Mata R."/>
            <person name="Mathew T."/>
            <person name="Ngo R."/>
            <person name="Nguyen L."/>
            <person name="Nguyen N."/>
            <person name="Okwuonu G."/>
            <person name="Ongeri F."/>
            <person name="Pham C."/>
            <person name="Simmons D."/>
            <person name="Wilczek-Boney K."/>
            <person name="Hale W."/>
            <person name="Jakkamsetti A."/>
            <person name="Pham P."/>
            <person name="Ruth R."/>
            <person name="San Lucas F."/>
            <person name="Warren J."/>
            <person name="Zhang J."/>
            <person name="Zhao Z."/>
            <person name="Zhou C."/>
            <person name="Zhu D."/>
            <person name="Lee S."/>
            <person name="Bess C."/>
            <person name="Blankenburg K."/>
            <person name="Forbes L."/>
            <person name="Fu Q."/>
            <person name="Gubbala S."/>
            <person name="Hirani K."/>
            <person name="Jayaseelan J.C."/>
            <person name="Lara F."/>
            <person name="Munidasa M."/>
            <person name="Palculict T."/>
            <person name="Patil S."/>
            <person name="Pu L.-L."/>
            <person name="Saada N."/>
            <person name="Tang L."/>
            <person name="Weissenberger G."/>
            <person name="Zhu Y."/>
            <person name="Hemphill L."/>
            <person name="Shang Y."/>
            <person name="Youmans B."/>
            <person name="Ayvaz T."/>
            <person name="Ross M."/>
            <person name="Santibanez J."/>
            <person name="Aqrawi P."/>
            <person name="Gross S."/>
            <person name="Joshi V."/>
            <person name="Fowler G."/>
            <person name="Nazareth L."/>
            <person name="Reid J."/>
            <person name="Worley K."/>
            <person name="Petrosino J."/>
            <person name="Highlander S."/>
            <person name="Gibbs R."/>
        </authorList>
    </citation>
    <scope>NUCLEOTIDE SEQUENCE [LARGE SCALE GENOMIC DNA]</scope>
    <source>
        <strain evidence="4">MN8</strain>
    </source>
</reference>
<name>A0A0E1XC74_STAAU</name>
<dbReference type="EMBL" id="ACJA02000001">
    <property type="protein sequence ID" value="EFH96383.1"/>
    <property type="molecule type" value="Genomic_DNA"/>
</dbReference>
<dbReference type="Proteomes" id="UP000003455">
    <property type="component" value="Chromosome"/>
</dbReference>
<organism evidence="4">
    <name type="scientific">Staphylococcus aureus subsp. aureus MN8</name>
    <dbReference type="NCBI Taxonomy" id="548470"/>
    <lineage>
        <taxon>Bacteria</taxon>
        <taxon>Bacillati</taxon>
        <taxon>Bacillota</taxon>
        <taxon>Bacilli</taxon>
        <taxon>Bacillales</taxon>
        <taxon>Staphylococcaceae</taxon>
        <taxon>Staphylococcus</taxon>
    </lineage>
</organism>
<dbReference type="InterPro" id="IPR001647">
    <property type="entry name" value="HTH_TetR"/>
</dbReference>